<proteinExistence type="predicted"/>
<accession>A0A6J8EUZ6</accession>
<dbReference type="OrthoDB" id="6043419at2759"/>
<name>A0A6J8EUZ6_MYTCO</name>
<evidence type="ECO:0000313" key="2">
    <source>
        <dbReference type="Proteomes" id="UP000507470"/>
    </source>
</evidence>
<evidence type="ECO:0000313" key="1">
    <source>
        <dbReference type="EMBL" id="CAC5423542.1"/>
    </source>
</evidence>
<gene>
    <name evidence="1" type="ORF">MCOR_55536</name>
</gene>
<dbReference type="SUPFAM" id="SSF63825">
    <property type="entry name" value="YWTD domain"/>
    <property type="match status" value="1"/>
</dbReference>
<dbReference type="Gene3D" id="2.120.10.30">
    <property type="entry name" value="TolB, C-terminal domain"/>
    <property type="match status" value="2"/>
</dbReference>
<reference evidence="1 2" key="1">
    <citation type="submission" date="2020-06" db="EMBL/GenBank/DDBJ databases">
        <authorList>
            <person name="Li R."/>
            <person name="Bekaert M."/>
        </authorList>
    </citation>
    <scope>NUCLEOTIDE SEQUENCE [LARGE SCALE GENOMIC DNA]</scope>
    <source>
        <strain evidence="2">wild</strain>
    </source>
</reference>
<protein>
    <submittedName>
        <fullName evidence="1">Uncharacterized protein</fullName>
    </submittedName>
</protein>
<dbReference type="AlphaFoldDB" id="A0A6J8EUZ6"/>
<dbReference type="Proteomes" id="UP000507470">
    <property type="component" value="Unassembled WGS sequence"/>
</dbReference>
<organism evidence="1 2">
    <name type="scientific">Mytilus coruscus</name>
    <name type="common">Sea mussel</name>
    <dbReference type="NCBI Taxonomy" id="42192"/>
    <lineage>
        <taxon>Eukaryota</taxon>
        <taxon>Metazoa</taxon>
        <taxon>Spiralia</taxon>
        <taxon>Lophotrochozoa</taxon>
        <taxon>Mollusca</taxon>
        <taxon>Bivalvia</taxon>
        <taxon>Autobranchia</taxon>
        <taxon>Pteriomorphia</taxon>
        <taxon>Mytilida</taxon>
        <taxon>Mytiloidea</taxon>
        <taxon>Mytilidae</taxon>
        <taxon>Mytilinae</taxon>
        <taxon>Mytilus</taxon>
    </lineage>
</organism>
<dbReference type="InterPro" id="IPR011042">
    <property type="entry name" value="6-blade_b-propeller_TolB-like"/>
</dbReference>
<keyword evidence="2" id="KW-1185">Reference proteome</keyword>
<dbReference type="EMBL" id="CACVKT020009813">
    <property type="protein sequence ID" value="CAC5423542.1"/>
    <property type="molecule type" value="Genomic_DNA"/>
</dbReference>
<sequence length="591" mass="68306">MDPQLKYVRSLHYDHTDGSIIYRKPGLISRIQSDGSVIYRYEVSGEAGLAVDTQGHVYVREQNKSEIQRLLPDGRLRDVILKEKDGIKSPFAIAFNESTLSVNIRKTLDHLRKDRNHNAIELDKSESEICEENKNLHQLKKEKAEISELYDCVQEKEQELEYLKEHGSNNQLYLKLREQGKGVQDVVKRVQEMTMSYKRAHLKFKKKADIDLKSMGSIFEVKEECYVQYSPVKLQQAQVQPVRVESINTFKKEITNQLNLSNNLRISDIAVTADNTLFFYQAVVTLPRQSYVQFINTKSLAIDKTVKVGEGCFAITTAGDCIAVGTTAEIRIFKQNGENMNKIALKDPFQFKYVRSLYYDHNNGSIIYRKPELIYRIQLNGSVSYQYELSGEAGLAVDTQGHVYVSEQNKSEIQRLLPDGRLRDVILKEKDGIKSPFAIAFNEKEKLNIDLSKCKKIKTDQLRGENAEISELYSNVWEREQELEFLKEHGSNNHLYLKLREQGKEVQDVFRRVQEMTMSYKRANLKFDKRAAFDLRSKESTLEIKEACNVQYSQVKFQQAQVQPSRVESVLTLKRETSTHLNLNENLQILD</sequence>